<feature type="domain" description="VOC" evidence="3">
    <location>
        <begin position="2"/>
        <end position="132"/>
    </location>
</feature>
<gene>
    <name evidence="4" type="ORF">FD145_93</name>
</gene>
<evidence type="ECO:0000256" key="1">
    <source>
        <dbReference type="ARBA" id="ARBA00009308"/>
    </source>
</evidence>
<comment type="similarity">
    <text evidence="1">Belongs to the methylmalonyl-CoA epimerase family.</text>
</comment>
<dbReference type="InterPro" id="IPR029068">
    <property type="entry name" value="Glyas_Bleomycin-R_OHBP_Dase"/>
</dbReference>
<dbReference type="GO" id="GO:0016829">
    <property type="term" value="F:lyase activity"/>
    <property type="evidence" value="ECO:0007669"/>
    <property type="project" value="UniProtKB-KW"/>
</dbReference>
<proteinExistence type="inferred from homology"/>
<dbReference type="GO" id="GO:0046872">
    <property type="term" value="F:metal ion binding"/>
    <property type="evidence" value="ECO:0007669"/>
    <property type="project" value="UniProtKB-KW"/>
</dbReference>
<dbReference type="Gene3D" id="3.10.180.10">
    <property type="entry name" value="2,3-Dihydroxybiphenyl 1,2-Dioxygenase, domain 1"/>
    <property type="match status" value="1"/>
</dbReference>
<dbReference type="PANTHER" id="PTHR43048">
    <property type="entry name" value="METHYLMALONYL-COA EPIMERASE"/>
    <property type="match status" value="1"/>
</dbReference>
<organism evidence="4 5">
    <name type="scientific">Candidatus Saganbacteria bacterium</name>
    <dbReference type="NCBI Taxonomy" id="2575572"/>
    <lineage>
        <taxon>Bacteria</taxon>
        <taxon>Bacillati</taxon>
        <taxon>Saganbacteria</taxon>
    </lineage>
</organism>
<protein>
    <submittedName>
        <fullName evidence="4">Lactoylglutathione lyase</fullName>
    </submittedName>
</protein>
<dbReference type="SUPFAM" id="SSF54593">
    <property type="entry name" value="Glyoxalase/Bleomycin resistance protein/Dihydroxybiphenyl dioxygenase"/>
    <property type="match status" value="1"/>
</dbReference>
<dbReference type="PROSITE" id="PS51819">
    <property type="entry name" value="VOC"/>
    <property type="match status" value="1"/>
</dbReference>
<dbReference type="CDD" id="cd07249">
    <property type="entry name" value="MMCE"/>
    <property type="match status" value="1"/>
</dbReference>
<keyword evidence="2" id="KW-0479">Metal-binding</keyword>
<reference evidence="4 5" key="1">
    <citation type="submission" date="2019-12" db="EMBL/GenBank/DDBJ databases">
        <authorList>
            <person name="Wolfe R."/>
            <person name="Danczak R."/>
            <person name="Wilkins M."/>
        </authorList>
    </citation>
    <scope>NUCLEOTIDE SEQUENCE [LARGE SCALE GENOMIC DNA]</scope>
    <source>
        <strain evidence="4">X2_MaxBin.013</strain>
    </source>
</reference>
<dbReference type="AlphaFoldDB" id="A0A833P0K1"/>
<dbReference type="Proteomes" id="UP000488506">
    <property type="component" value="Unassembled WGS sequence"/>
</dbReference>
<evidence type="ECO:0000313" key="5">
    <source>
        <dbReference type="Proteomes" id="UP000488506"/>
    </source>
</evidence>
<dbReference type="InterPro" id="IPR017515">
    <property type="entry name" value="MeMalonyl-CoA_epimerase"/>
</dbReference>
<dbReference type="InterPro" id="IPR051785">
    <property type="entry name" value="MMCE/EMCE_epimerase"/>
</dbReference>
<evidence type="ECO:0000313" key="4">
    <source>
        <dbReference type="EMBL" id="KAF0135267.1"/>
    </source>
</evidence>
<dbReference type="Pfam" id="PF13669">
    <property type="entry name" value="Glyoxalase_4"/>
    <property type="match status" value="1"/>
</dbReference>
<dbReference type="PANTHER" id="PTHR43048:SF3">
    <property type="entry name" value="METHYLMALONYL-COA EPIMERASE, MITOCHONDRIAL"/>
    <property type="match status" value="1"/>
</dbReference>
<evidence type="ECO:0000256" key="2">
    <source>
        <dbReference type="ARBA" id="ARBA00022723"/>
    </source>
</evidence>
<keyword evidence="4" id="KW-0456">Lyase</keyword>
<name>A0A833P0K1_UNCSA</name>
<accession>A0A833P0K1</accession>
<dbReference type="GO" id="GO:0046491">
    <property type="term" value="P:L-methylmalonyl-CoA metabolic process"/>
    <property type="evidence" value="ECO:0007669"/>
    <property type="project" value="TreeGrafter"/>
</dbReference>
<dbReference type="EMBL" id="WPAF01000001">
    <property type="protein sequence ID" value="KAF0135267.1"/>
    <property type="molecule type" value="Genomic_DNA"/>
</dbReference>
<dbReference type="GO" id="GO:0004493">
    <property type="term" value="F:methylmalonyl-CoA epimerase activity"/>
    <property type="evidence" value="ECO:0007669"/>
    <property type="project" value="TreeGrafter"/>
</dbReference>
<dbReference type="InterPro" id="IPR037523">
    <property type="entry name" value="VOC_core"/>
</dbReference>
<evidence type="ECO:0000259" key="3">
    <source>
        <dbReference type="PROSITE" id="PS51819"/>
    </source>
</evidence>
<comment type="caution">
    <text evidence="4">The sequence shown here is derived from an EMBL/GenBank/DDBJ whole genome shotgun (WGS) entry which is preliminary data.</text>
</comment>
<sequence length="135" mass="15205">MRLHHIGKVVSNLEEAVEYYKSTFGFSKLDEPVIDPIQKVEVCFVEMGLGRDLTIELIKPVSEDSPVSKFLSQGGGLHHLCFEVDDIHEAIKTLRAKGSLIFGEPVPGKGHKDQLTVWLYTSEKELVELVEKEKK</sequence>